<proteinExistence type="inferred from homology"/>
<dbReference type="PANTHER" id="PTHR42839">
    <property type="entry name" value="ISOCHORISMATE SYNTHASE ENTC"/>
    <property type="match status" value="1"/>
</dbReference>
<sequence>MLRTEHKGLHQSLLTAVQQAAIDTKVLVSAVKKVEWTDPLLFYAAAKQFGYTERFYWSDPEQHIVFAGIGSAFTIANSSQKRFQDTQNRWQQLLNRVIVHGPAYSFGTGPLLFGGFSFDPLKQKTQLWETFSDTVLVLPSFLLTMKEGESWLTINQLVGHDDCAEDLYERMQNMEEQLLQYSRQPLSEQGSVIVSQHEVQTKSWMEAIQAVQSEMKQGRVQKVVLARELRLTAENEFDSAHIVQALRIGQPDCYIFSIDYQDTCFLGATPERLVKKEDQLFTSMCLAGSIGRGNTEEEDEQNAAELLQDEKNLVEHRYVVDMIRKVMTSVCTEVNIPHQPGVMRTKNLIHLYTPVEGRGVCNLFEMVEKLHPTPALGGTPREEAMELIREQEDLDRGLYAGPIGWIDYKGNGEFAVGIRSALIRGANASLFAGCGIVESSQPHMEYEETKMKFKPMLSALGGSMK</sequence>
<organism evidence="7 8">
    <name type="scientific">Ectobacillus funiculus</name>
    <dbReference type="NCBI Taxonomy" id="137993"/>
    <lineage>
        <taxon>Bacteria</taxon>
        <taxon>Bacillati</taxon>
        <taxon>Bacillota</taxon>
        <taxon>Bacilli</taxon>
        <taxon>Bacillales</taxon>
        <taxon>Bacillaceae</taxon>
        <taxon>Ectobacillus</taxon>
    </lineage>
</organism>
<dbReference type="PANTHER" id="PTHR42839:SF1">
    <property type="entry name" value="ISOCHORISMATE SYNTHASE MENF"/>
    <property type="match status" value="1"/>
</dbReference>
<dbReference type="InterPro" id="IPR005801">
    <property type="entry name" value="ADC_synthase"/>
</dbReference>
<accession>A0ABV5W8U7</accession>
<evidence type="ECO:0000256" key="4">
    <source>
        <dbReference type="ARBA" id="ARBA00023235"/>
    </source>
</evidence>
<dbReference type="Gene3D" id="3.60.120.10">
    <property type="entry name" value="Anthranilate synthase"/>
    <property type="match status" value="1"/>
</dbReference>
<reference evidence="7 8" key="1">
    <citation type="submission" date="2024-09" db="EMBL/GenBank/DDBJ databases">
        <authorList>
            <person name="Sun Q."/>
            <person name="Mori K."/>
        </authorList>
    </citation>
    <scope>NUCLEOTIDE SEQUENCE [LARGE SCALE GENOMIC DNA]</scope>
    <source>
        <strain evidence="7 8">JCM 11201</strain>
    </source>
</reference>
<name>A0ABV5W8U7_9BACI</name>
<evidence type="ECO:0000313" key="8">
    <source>
        <dbReference type="Proteomes" id="UP001589609"/>
    </source>
</evidence>
<dbReference type="EMBL" id="JBHMAF010000002">
    <property type="protein sequence ID" value="MFB9757005.1"/>
    <property type="molecule type" value="Genomic_DNA"/>
</dbReference>
<evidence type="ECO:0000256" key="1">
    <source>
        <dbReference type="ARBA" id="ARBA00000799"/>
    </source>
</evidence>
<comment type="caution">
    <text evidence="7">The sequence shown here is derived from an EMBL/GenBank/DDBJ whole genome shotgun (WGS) entry which is preliminary data.</text>
</comment>
<evidence type="ECO:0000256" key="5">
    <source>
        <dbReference type="ARBA" id="ARBA00041564"/>
    </source>
</evidence>
<protein>
    <recommendedName>
        <fullName evidence="3">isochorismate synthase</fullName>
        <ecNumber evidence="3">5.4.4.2</ecNumber>
    </recommendedName>
    <alternativeName>
        <fullName evidence="5">Isochorismate mutase</fullName>
    </alternativeName>
</protein>
<dbReference type="SUPFAM" id="SSF56322">
    <property type="entry name" value="ADC synthase"/>
    <property type="match status" value="1"/>
</dbReference>
<keyword evidence="4" id="KW-0413">Isomerase</keyword>
<evidence type="ECO:0000256" key="2">
    <source>
        <dbReference type="ARBA" id="ARBA00005297"/>
    </source>
</evidence>
<evidence type="ECO:0000256" key="3">
    <source>
        <dbReference type="ARBA" id="ARBA00012824"/>
    </source>
</evidence>
<gene>
    <name evidence="7" type="ORF">ACFFMS_00325</name>
</gene>
<evidence type="ECO:0000259" key="6">
    <source>
        <dbReference type="Pfam" id="PF00425"/>
    </source>
</evidence>
<dbReference type="NCBIfam" id="TIGR00543">
    <property type="entry name" value="isochor_syn"/>
    <property type="match status" value="1"/>
</dbReference>
<comment type="similarity">
    <text evidence="2">Belongs to the isochorismate synthase family.</text>
</comment>
<dbReference type="InterPro" id="IPR019999">
    <property type="entry name" value="Anth_synth_I-like"/>
</dbReference>
<dbReference type="Pfam" id="PF00425">
    <property type="entry name" value="Chorismate_bind"/>
    <property type="match status" value="1"/>
</dbReference>
<dbReference type="InterPro" id="IPR015890">
    <property type="entry name" value="Chorismate_C"/>
</dbReference>
<dbReference type="Proteomes" id="UP001589609">
    <property type="component" value="Unassembled WGS sequence"/>
</dbReference>
<dbReference type="RefSeq" id="WP_379947249.1">
    <property type="nucleotide sequence ID" value="NZ_JBHMAF010000002.1"/>
</dbReference>
<evidence type="ECO:0000313" key="7">
    <source>
        <dbReference type="EMBL" id="MFB9757005.1"/>
    </source>
</evidence>
<feature type="domain" description="Chorismate-utilising enzyme C-terminal" evidence="6">
    <location>
        <begin position="202"/>
        <end position="452"/>
    </location>
</feature>
<comment type="catalytic activity">
    <reaction evidence="1">
        <text>chorismate = isochorismate</text>
        <dbReference type="Rhea" id="RHEA:18985"/>
        <dbReference type="ChEBI" id="CHEBI:29748"/>
        <dbReference type="ChEBI" id="CHEBI:29780"/>
        <dbReference type="EC" id="5.4.4.2"/>
    </reaction>
</comment>
<keyword evidence="8" id="KW-1185">Reference proteome</keyword>
<dbReference type="EC" id="5.4.4.2" evidence="3"/>
<dbReference type="InterPro" id="IPR004561">
    <property type="entry name" value="IsoChor_synthase"/>
</dbReference>
<dbReference type="PRINTS" id="PR00095">
    <property type="entry name" value="ANTSNTHASEI"/>
</dbReference>